<evidence type="ECO:0000313" key="2">
    <source>
        <dbReference type="Proteomes" id="UP000694568"/>
    </source>
</evidence>
<accession>A0A8D0AFE1</accession>
<dbReference type="GeneTree" id="ENSGT00990000204009"/>
<protein>
    <submittedName>
        <fullName evidence="1">Uncharacterized protein</fullName>
    </submittedName>
</protein>
<evidence type="ECO:0000313" key="1">
    <source>
        <dbReference type="Ensembl" id="ENSSLUP00000050446.1"/>
    </source>
</evidence>
<reference evidence="1" key="1">
    <citation type="submission" date="2025-08" db="UniProtKB">
        <authorList>
            <consortium name="Ensembl"/>
        </authorList>
    </citation>
    <scope>IDENTIFICATION</scope>
</reference>
<name>A0A8D0AFE1_SANLU</name>
<dbReference type="Proteomes" id="UP000694568">
    <property type="component" value="Unplaced"/>
</dbReference>
<keyword evidence="2" id="KW-1185">Reference proteome</keyword>
<sequence>VKPGTIIDLSHVQQKVQASIQQLHCKEVHLVFALLSRAEIERDGSHPLGVPLWEADVGLGSLKRNGVQSGYIFTLVGYFTLDFHLRVHNASQPGQLKTDVIVLIHHL</sequence>
<dbReference type="Ensembl" id="ENSSLUT00000051940.1">
    <property type="protein sequence ID" value="ENSSLUP00000050446.1"/>
    <property type="gene ID" value="ENSSLUG00000021966.1"/>
</dbReference>
<reference evidence="1" key="2">
    <citation type="submission" date="2025-09" db="UniProtKB">
        <authorList>
            <consortium name="Ensembl"/>
        </authorList>
    </citation>
    <scope>IDENTIFICATION</scope>
</reference>
<organism evidence="1 2">
    <name type="scientific">Sander lucioperca</name>
    <name type="common">Pike-perch</name>
    <name type="synonym">Perca lucioperca</name>
    <dbReference type="NCBI Taxonomy" id="283035"/>
    <lineage>
        <taxon>Eukaryota</taxon>
        <taxon>Metazoa</taxon>
        <taxon>Chordata</taxon>
        <taxon>Craniata</taxon>
        <taxon>Vertebrata</taxon>
        <taxon>Euteleostomi</taxon>
        <taxon>Actinopterygii</taxon>
        <taxon>Neopterygii</taxon>
        <taxon>Teleostei</taxon>
        <taxon>Neoteleostei</taxon>
        <taxon>Acanthomorphata</taxon>
        <taxon>Eupercaria</taxon>
        <taxon>Perciformes</taxon>
        <taxon>Percoidei</taxon>
        <taxon>Percidae</taxon>
        <taxon>Luciopercinae</taxon>
        <taxon>Sander</taxon>
    </lineage>
</organism>
<dbReference type="AlphaFoldDB" id="A0A8D0AFE1"/>
<proteinExistence type="predicted"/>